<accession>A0A5C6QEI9</accession>
<sequence>MKSHIKTLALSAIFSIIGLCCTLSTASAESSNPKMNKALTTITYMFAFPKVANEGGAKEKPLLKPDNGLQELNTCTTTTKNEYFELAIIFNDKLQQLISTLFVDDKANTHEIPLQQLTQLD</sequence>
<dbReference type="Proteomes" id="UP000321917">
    <property type="component" value="Unassembled WGS sequence"/>
</dbReference>
<name>A0A5C6QEI9_9GAMM</name>
<comment type="caution">
    <text evidence="3">The sequence shown here is derived from an EMBL/GenBank/DDBJ whole genome shotgun (WGS) entry which is preliminary data.</text>
</comment>
<protein>
    <submittedName>
        <fullName evidence="3">Uncharacterized protein</fullName>
    </submittedName>
</protein>
<dbReference type="RefSeq" id="WP_146795945.1">
    <property type="nucleotide sequence ID" value="NZ_VOLP01000001.1"/>
</dbReference>
<evidence type="ECO:0000313" key="2">
    <source>
        <dbReference type="EMBL" id="TWX62799.1"/>
    </source>
</evidence>
<keyword evidence="4" id="KW-1185">Reference proteome</keyword>
<evidence type="ECO:0000256" key="1">
    <source>
        <dbReference type="SAM" id="SignalP"/>
    </source>
</evidence>
<reference evidence="3 5" key="1">
    <citation type="submission" date="2019-07" db="EMBL/GenBank/DDBJ databases">
        <title>Genomes of sea-ice associated Colwellia species.</title>
        <authorList>
            <person name="Bowman J.P."/>
        </authorList>
    </citation>
    <scope>NUCLEOTIDE SEQUENCE [LARGE SCALE GENOMIC DNA]</scope>
    <source>
        <strain evidence="2 4">ACAM 607</strain>
        <strain evidence="3 5">IC036</strain>
    </source>
</reference>
<dbReference type="EMBL" id="VOLQ01000015">
    <property type="protein sequence ID" value="TWX67113.1"/>
    <property type="molecule type" value="Genomic_DNA"/>
</dbReference>
<proteinExistence type="predicted"/>
<dbReference type="AlphaFoldDB" id="A0A5C6QEI9"/>
<keyword evidence="1" id="KW-0732">Signal</keyword>
<dbReference type="EMBL" id="VOLR01000001">
    <property type="protein sequence ID" value="TWX62799.1"/>
    <property type="molecule type" value="Genomic_DNA"/>
</dbReference>
<evidence type="ECO:0000313" key="3">
    <source>
        <dbReference type="EMBL" id="TWX67113.1"/>
    </source>
</evidence>
<evidence type="ECO:0000313" key="5">
    <source>
        <dbReference type="Proteomes" id="UP000321917"/>
    </source>
</evidence>
<gene>
    <name evidence="2" type="ORF">ESZ26_00330</name>
    <name evidence="3" type="ORF">ESZ27_09570</name>
</gene>
<evidence type="ECO:0000313" key="4">
    <source>
        <dbReference type="Proteomes" id="UP000321525"/>
    </source>
</evidence>
<feature type="chain" id="PRO_5022802254" evidence="1">
    <location>
        <begin position="27"/>
        <end position="121"/>
    </location>
</feature>
<organism evidence="3 5">
    <name type="scientific">Colwellia hornerae</name>
    <dbReference type="NCBI Taxonomy" id="89402"/>
    <lineage>
        <taxon>Bacteria</taxon>
        <taxon>Pseudomonadati</taxon>
        <taxon>Pseudomonadota</taxon>
        <taxon>Gammaproteobacteria</taxon>
        <taxon>Alteromonadales</taxon>
        <taxon>Colwelliaceae</taxon>
        <taxon>Colwellia</taxon>
    </lineage>
</organism>
<dbReference type="Proteomes" id="UP000321525">
    <property type="component" value="Unassembled WGS sequence"/>
</dbReference>
<feature type="signal peptide" evidence="1">
    <location>
        <begin position="1"/>
        <end position="26"/>
    </location>
</feature>
<dbReference type="OrthoDB" id="6227457at2"/>